<proteinExistence type="predicted"/>
<dbReference type="EMBL" id="BMZI01000005">
    <property type="protein sequence ID" value="GHB23801.1"/>
    <property type="molecule type" value="Genomic_DNA"/>
</dbReference>
<dbReference type="RefSeq" id="WP_189444901.1">
    <property type="nucleotide sequence ID" value="NZ_BMZI01000005.1"/>
</dbReference>
<name>A0ABQ3E5D1_9GAMM</name>
<keyword evidence="1" id="KW-0560">Oxidoreductase</keyword>
<dbReference type="InterPro" id="IPR042204">
    <property type="entry name" value="2Fe-2S-bd_N"/>
</dbReference>
<dbReference type="Gene3D" id="3.10.20.440">
    <property type="entry name" value="2Fe-2S iron-sulphur cluster binding domain, sarcosine oxidase, alpha subunit, N-terminal domain"/>
    <property type="match status" value="1"/>
</dbReference>
<evidence type="ECO:0000313" key="3">
    <source>
        <dbReference type="Proteomes" id="UP000646745"/>
    </source>
</evidence>
<accession>A0ABQ3E5D1</accession>
<dbReference type="SUPFAM" id="SSF54292">
    <property type="entry name" value="2Fe-2S ferredoxin-like"/>
    <property type="match status" value="1"/>
</dbReference>
<dbReference type="Pfam" id="PF13510">
    <property type="entry name" value="Fer2_4"/>
    <property type="match status" value="1"/>
</dbReference>
<dbReference type="Proteomes" id="UP000646745">
    <property type="component" value="Unassembled WGS sequence"/>
</dbReference>
<keyword evidence="3" id="KW-1185">Reference proteome</keyword>
<comment type="caution">
    <text evidence="2">The sequence shown here is derived from an EMBL/GenBank/DDBJ whole genome shotgun (WGS) entry which is preliminary data.</text>
</comment>
<dbReference type="InterPro" id="IPR036010">
    <property type="entry name" value="2Fe-2S_ferredoxin-like_sf"/>
</dbReference>
<evidence type="ECO:0000256" key="1">
    <source>
        <dbReference type="ARBA" id="ARBA00023002"/>
    </source>
</evidence>
<gene>
    <name evidence="2" type="primary">soxA</name>
    <name evidence="2" type="ORF">GCM10009038_23450</name>
</gene>
<sequence>MFAYLKQPDARETVTIEFEGRALAVREGDTVAAALLASGVDIFRSTPVSESPRGPWCMMGGCFDCLLEIDGVPNRQGCQITVSEGMTVIRQQGARRISP</sequence>
<protein>
    <submittedName>
        <fullName evidence="2">Sarcosine oxidase subunit alpha</fullName>
    </submittedName>
</protein>
<organism evidence="2 3">
    <name type="scientific">Salinicola rhizosphaerae</name>
    <dbReference type="NCBI Taxonomy" id="1443141"/>
    <lineage>
        <taxon>Bacteria</taxon>
        <taxon>Pseudomonadati</taxon>
        <taxon>Pseudomonadota</taxon>
        <taxon>Gammaproteobacteria</taxon>
        <taxon>Oceanospirillales</taxon>
        <taxon>Halomonadaceae</taxon>
        <taxon>Salinicola</taxon>
    </lineage>
</organism>
<evidence type="ECO:0000313" key="2">
    <source>
        <dbReference type="EMBL" id="GHB23801.1"/>
    </source>
</evidence>
<reference evidence="3" key="1">
    <citation type="journal article" date="2019" name="Int. J. Syst. Evol. Microbiol.">
        <title>The Global Catalogue of Microorganisms (GCM) 10K type strain sequencing project: providing services to taxonomists for standard genome sequencing and annotation.</title>
        <authorList>
            <consortium name="The Broad Institute Genomics Platform"/>
            <consortium name="The Broad Institute Genome Sequencing Center for Infectious Disease"/>
            <person name="Wu L."/>
            <person name="Ma J."/>
        </authorList>
    </citation>
    <scope>NUCLEOTIDE SEQUENCE [LARGE SCALE GENOMIC DNA]</scope>
    <source>
        <strain evidence="3">KCTC 32998</strain>
    </source>
</reference>